<dbReference type="EMBL" id="JAQOSK010000017">
    <property type="protein sequence ID" value="MDC2959536.1"/>
    <property type="molecule type" value="Genomic_DNA"/>
</dbReference>
<protein>
    <submittedName>
        <fullName evidence="2">Uncharacterized protein</fullName>
    </submittedName>
</protein>
<accession>A0ABT5G4D8</accession>
<evidence type="ECO:0000313" key="3">
    <source>
        <dbReference type="Proteomes" id="UP001221328"/>
    </source>
</evidence>
<reference evidence="2 3" key="1">
    <citation type="journal article" date="2015" name="Int. J. Syst. Evol. Microbiol.">
        <title>Streptomyces gilvifuscus sp. nov., an actinomycete that produces antibacterial compounds isolated from soil.</title>
        <authorList>
            <person name="Nguyen T.M."/>
            <person name="Kim J."/>
        </authorList>
    </citation>
    <scope>NUCLEOTIDE SEQUENCE [LARGE SCALE GENOMIC DNA]</scope>
    <source>
        <strain evidence="2 3">T113</strain>
    </source>
</reference>
<dbReference type="Proteomes" id="UP001221328">
    <property type="component" value="Unassembled WGS sequence"/>
</dbReference>
<feature type="region of interest" description="Disordered" evidence="1">
    <location>
        <begin position="1"/>
        <end position="44"/>
    </location>
</feature>
<name>A0ABT5G4D8_9ACTN</name>
<dbReference type="RefSeq" id="WP_272177928.1">
    <property type="nucleotide sequence ID" value="NZ_JAQOSK010000017.1"/>
</dbReference>
<proteinExistence type="predicted"/>
<evidence type="ECO:0000313" key="2">
    <source>
        <dbReference type="EMBL" id="MDC2959536.1"/>
    </source>
</evidence>
<comment type="caution">
    <text evidence="2">The sequence shown here is derived from an EMBL/GenBank/DDBJ whole genome shotgun (WGS) entry which is preliminary data.</text>
</comment>
<evidence type="ECO:0000256" key="1">
    <source>
        <dbReference type="SAM" id="MobiDB-lite"/>
    </source>
</evidence>
<gene>
    <name evidence="2" type="ORF">PO587_34440</name>
</gene>
<feature type="compositionally biased region" description="Basic and acidic residues" evidence="1">
    <location>
        <begin position="15"/>
        <end position="44"/>
    </location>
</feature>
<keyword evidence="3" id="KW-1185">Reference proteome</keyword>
<organism evidence="2 3">
    <name type="scientific">Streptomyces gilvifuscus</name>
    <dbReference type="NCBI Taxonomy" id="1550617"/>
    <lineage>
        <taxon>Bacteria</taxon>
        <taxon>Bacillati</taxon>
        <taxon>Actinomycetota</taxon>
        <taxon>Actinomycetes</taxon>
        <taxon>Kitasatosporales</taxon>
        <taxon>Streptomycetaceae</taxon>
        <taxon>Streptomyces</taxon>
    </lineage>
</organism>
<sequence>MTSPDARTGRRSGVHHPEVAALDQREHAGGRDALDAAGHESDRT</sequence>